<gene>
    <name evidence="1" type="ORF">E2C01_070710</name>
</gene>
<dbReference type="Proteomes" id="UP000324222">
    <property type="component" value="Unassembled WGS sequence"/>
</dbReference>
<dbReference type="EMBL" id="VSRR010043044">
    <property type="protein sequence ID" value="MPC76300.1"/>
    <property type="molecule type" value="Genomic_DNA"/>
</dbReference>
<accession>A0A5B7HUW7</accession>
<organism evidence="1 2">
    <name type="scientific">Portunus trituberculatus</name>
    <name type="common">Swimming crab</name>
    <name type="synonym">Neptunus trituberculatus</name>
    <dbReference type="NCBI Taxonomy" id="210409"/>
    <lineage>
        <taxon>Eukaryota</taxon>
        <taxon>Metazoa</taxon>
        <taxon>Ecdysozoa</taxon>
        <taxon>Arthropoda</taxon>
        <taxon>Crustacea</taxon>
        <taxon>Multicrustacea</taxon>
        <taxon>Malacostraca</taxon>
        <taxon>Eumalacostraca</taxon>
        <taxon>Eucarida</taxon>
        <taxon>Decapoda</taxon>
        <taxon>Pleocyemata</taxon>
        <taxon>Brachyura</taxon>
        <taxon>Eubrachyura</taxon>
        <taxon>Portunoidea</taxon>
        <taxon>Portunidae</taxon>
        <taxon>Portuninae</taxon>
        <taxon>Portunus</taxon>
    </lineage>
</organism>
<name>A0A5B7HUW7_PORTR</name>
<dbReference type="AlphaFoldDB" id="A0A5B7HUW7"/>
<protein>
    <submittedName>
        <fullName evidence="1">Uncharacterized protein</fullName>
    </submittedName>
</protein>
<evidence type="ECO:0000313" key="2">
    <source>
        <dbReference type="Proteomes" id="UP000324222"/>
    </source>
</evidence>
<sequence length="114" mass="12051">MSTVRPTQCLASLYTVLPGGDPNNSRRSELRRGLPGLRCSWMSGVTDEPLHAGIGSKVAITGYITNTNAACPTDLTALVRTCRPLPLNSPSLPLRGVVMVSVCVAVRGVCQVET</sequence>
<evidence type="ECO:0000313" key="1">
    <source>
        <dbReference type="EMBL" id="MPC76300.1"/>
    </source>
</evidence>
<proteinExistence type="predicted"/>
<reference evidence="1 2" key="1">
    <citation type="submission" date="2019-05" db="EMBL/GenBank/DDBJ databases">
        <title>Another draft genome of Portunus trituberculatus and its Hox gene families provides insights of decapod evolution.</title>
        <authorList>
            <person name="Jeong J.-H."/>
            <person name="Song I."/>
            <person name="Kim S."/>
            <person name="Choi T."/>
            <person name="Kim D."/>
            <person name="Ryu S."/>
            <person name="Kim W."/>
        </authorList>
    </citation>
    <scope>NUCLEOTIDE SEQUENCE [LARGE SCALE GENOMIC DNA]</scope>
    <source>
        <tissue evidence="1">Muscle</tissue>
    </source>
</reference>
<comment type="caution">
    <text evidence="1">The sequence shown here is derived from an EMBL/GenBank/DDBJ whole genome shotgun (WGS) entry which is preliminary data.</text>
</comment>
<keyword evidence="2" id="KW-1185">Reference proteome</keyword>